<keyword evidence="2" id="KW-0808">Transferase</keyword>
<dbReference type="InterPro" id="IPR008523">
    <property type="entry name" value="DUF805"/>
</dbReference>
<evidence type="ECO:0000313" key="2">
    <source>
        <dbReference type="EMBL" id="KFI81281.1"/>
    </source>
</evidence>
<dbReference type="OrthoDB" id="9812349at2"/>
<dbReference type="PANTHER" id="PTHR34980">
    <property type="entry name" value="INNER MEMBRANE PROTEIN-RELATED-RELATED"/>
    <property type="match status" value="1"/>
</dbReference>
<evidence type="ECO:0000256" key="1">
    <source>
        <dbReference type="SAM" id="Phobius"/>
    </source>
</evidence>
<keyword evidence="3" id="KW-1185">Reference proteome</keyword>
<dbReference type="Pfam" id="PF05656">
    <property type="entry name" value="DUF805"/>
    <property type="match status" value="1"/>
</dbReference>
<dbReference type="RefSeq" id="WP_157809789.1">
    <property type="nucleotide sequence ID" value="NZ_JGZI01000010.1"/>
</dbReference>
<dbReference type="GO" id="GO:0016301">
    <property type="term" value="F:kinase activity"/>
    <property type="evidence" value="ECO:0007669"/>
    <property type="project" value="UniProtKB-KW"/>
</dbReference>
<keyword evidence="1" id="KW-1133">Transmembrane helix</keyword>
<keyword evidence="1" id="KW-0472">Membrane</keyword>
<comment type="caution">
    <text evidence="2">The sequence shown here is derived from an EMBL/GenBank/DDBJ whole genome shotgun (WGS) entry which is preliminary data.</text>
</comment>
<organism evidence="2 3">
    <name type="scientific">Bifidobacterium psychraerophilum</name>
    <dbReference type="NCBI Taxonomy" id="218140"/>
    <lineage>
        <taxon>Bacteria</taxon>
        <taxon>Bacillati</taxon>
        <taxon>Actinomycetota</taxon>
        <taxon>Actinomycetes</taxon>
        <taxon>Bifidobacteriales</taxon>
        <taxon>Bifidobacteriaceae</taxon>
        <taxon>Bifidobacterium</taxon>
    </lineage>
</organism>
<dbReference type="EMBL" id="JGZI01000010">
    <property type="protein sequence ID" value="KFI81281.1"/>
    <property type="molecule type" value="Genomic_DNA"/>
</dbReference>
<dbReference type="GeneID" id="98300881"/>
<accession>A0A087CDD1</accession>
<feature type="transmembrane region" description="Helical" evidence="1">
    <location>
        <begin position="141"/>
        <end position="169"/>
    </location>
</feature>
<dbReference type="AlphaFoldDB" id="A0A087CDD1"/>
<evidence type="ECO:0000313" key="3">
    <source>
        <dbReference type="Proteomes" id="UP000029050"/>
    </source>
</evidence>
<feature type="transmembrane region" description="Helical" evidence="1">
    <location>
        <begin position="74"/>
        <end position="91"/>
    </location>
</feature>
<protein>
    <submittedName>
        <fullName evidence="2">Dihydroxyacetone kinase</fullName>
    </submittedName>
</protein>
<sequence>MLSHDRKTRIPPLYVVKPRRAFRWDQSVVRFVRRYAMFNGRASRSEYWWWMLTNAVVMAAIGFASWWWGNGLSALMLVWVLVTLLPTLSLGSRRLQDSGMSRYWCVLPYIGDGCALLIAALTATFTKGVLQLRSGAFPNVIAAYVDGGAIATVQVAALTIVCDCVYVALMLRQSRSRLPNAKQGGPTLIIPQSESGENAYMTV</sequence>
<dbReference type="eggNOG" id="COG3152">
    <property type="taxonomic scope" value="Bacteria"/>
</dbReference>
<reference evidence="2 3" key="1">
    <citation type="submission" date="2014-03" db="EMBL/GenBank/DDBJ databases">
        <title>Genomics of Bifidobacteria.</title>
        <authorList>
            <person name="Ventura M."/>
            <person name="Milani C."/>
            <person name="Lugli G.A."/>
        </authorList>
    </citation>
    <scope>NUCLEOTIDE SEQUENCE [LARGE SCALE GENOMIC DNA]</scope>
    <source>
        <strain evidence="2 3">LMG 21775</strain>
    </source>
</reference>
<keyword evidence="1" id="KW-0812">Transmembrane</keyword>
<dbReference type="GO" id="GO:0005886">
    <property type="term" value="C:plasma membrane"/>
    <property type="evidence" value="ECO:0007669"/>
    <property type="project" value="TreeGrafter"/>
</dbReference>
<dbReference type="STRING" id="218140.BPSY_1689"/>
<feature type="transmembrane region" description="Helical" evidence="1">
    <location>
        <begin position="103"/>
        <end position="121"/>
    </location>
</feature>
<keyword evidence="2" id="KW-0418">Kinase</keyword>
<dbReference type="Proteomes" id="UP000029050">
    <property type="component" value="Unassembled WGS sequence"/>
</dbReference>
<gene>
    <name evidence="2" type="ORF">BPSY_1689</name>
</gene>
<name>A0A087CDD1_9BIFI</name>
<feature type="transmembrane region" description="Helical" evidence="1">
    <location>
        <begin position="47"/>
        <end position="68"/>
    </location>
</feature>
<dbReference type="PANTHER" id="PTHR34980:SF2">
    <property type="entry name" value="INNER MEMBRANE PROTEIN YHAH-RELATED"/>
    <property type="match status" value="1"/>
</dbReference>
<proteinExistence type="predicted"/>